<dbReference type="AlphaFoldDB" id="A0A1I3F0V8"/>
<evidence type="ECO:0000256" key="1">
    <source>
        <dbReference type="SAM" id="SignalP"/>
    </source>
</evidence>
<evidence type="ECO:0000313" key="4">
    <source>
        <dbReference type="Proteomes" id="UP000198931"/>
    </source>
</evidence>
<dbReference type="EMBL" id="FOQT01000002">
    <property type="protein sequence ID" value="SFI04808.1"/>
    <property type="molecule type" value="Genomic_DNA"/>
</dbReference>
<dbReference type="Pfam" id="PF22036">
    <property type="entry name" value="MoaF_like"/>
    <property type="match status" value="1"/>
</dbReference>
<protein>
    <recommendedName>
        <fullName evidence="2">MoaF-like domain-containing protein</fullName>
    </recommendedName>
</protein>
<dbReference type="Proteomes" id="UP000198931">
    <property type="component" value="Unassembled WGS sequence"/>
</dbReference>
<reference evidence="3 4" key="1">
    <citation type="submission" date="2016-10" db="EMBL/GenBank/DDBJ databases">
        <authorList>
            <person name="de Groot N.N."/>
        </authorList>
    </citation>
    <scope>NUCLEOTIDE SEQUENCE [LARGE SCALE GENOMIC DNA]</scope>
    <source>
        <strain evidence="3 4">DSM 26000</strain>
    </source>
</reference>
<organism evidence="3 4">
    <name type="scientific">Halpernia frigidisoli</name>
    <dbReference type="NCBI Taxonomy" id="1125876"/>
    <lineage>
        <taxon>Bacteria</taxon>
        <taxon>Pseudomonadati</taxon>
        <taxon>Bacteroidota</taxon>
        <taxon>Flavobacteriia</taxon>
        <taxon>Flavobacteriales</taxon>
        <taxon>Weeksellaceae</taxon>
        <taxon>Chryseobacterium group</taxon>
        <taxon>Halpernia</taxon>
    </lineage>
</organism>
<evidence type="ECO:0000259" key="2">
    <source>
        <dbReference type="Pfam" id="PF22036"/>
    </source>
</evidence>
<feature type="domain" description="MoaF-like" evidence="2">
    <location>
        <begin position="31"/>
        <end position="126"/>
    </location>
</feature>
<keyword evidence="4" id="KW-1185">Reference proteome</keyword>
<dbReference type="InterPro" id="IPR012674">
    <property type="entry name" value="Calycin"/>
</dbReference>
<dbReference type="STRING" id="1125876.SAMN05443292_1076"/>
<dbReference type="InterPro" id="IPR053892">
    <property type="entry name" value="MoaF-like"/>
</dbReference>
<accession>A0A1I3F0V8</accession>
<dbReference type="Gene3D" id="2.40.128.20">
    <property type="match status" value="1"/>
</dbReference>
<keyword evidence="1" id="KW-0732">Signal</keyword>
<feature type="signal peptide" evidence="1">
    <location>
        <begin position="1"/>
        <end position="19"/>
    </location>
</feature>
<feature type="chain" id="PRO_5011756245" description="MoaF-like domain-containing protein" evidence="1">
    <location>
        <begin position="20"/>
        <end position="128"/>
    </location>
</feature>
<evidence type="ECO:0000313" key="3">
    <source>
        <dbReference type="EMBL" id="SFI04808.1"/>
    </source>
</evidence>
<dbReference type="RefSeq" id="WP_090079131.1">
    <property type="nucleotide sequence ID" value="NZ_FOQT01000002.1"/>
</dbReference>
<sequence length="128" mass="14753">MKKSIFTFALIFIATITFAQKKHKNNRLDFVGKTYEYTIEETHLNLTIISNTEAKWLYVSSPNNETGKTETEKATITKIAKGVYQITWTEKDGSNVIDIFNLNTNEVFVNFTLPDAKMYNLKANFKIK</sequence>
<name>A0A1I3F0V8_9FLAO</name>
<gene>
    <name evidence="3" type="ORF">SAMN05443292_1076</name>
</gene>
<proteinExistence type="predicted"/>